<dbReference type="KEGG" id="bph:Bphy_0233"/>
<dbReference type="STRING" id="391038.Bphy_0233"/>
<dbReference type="OrthoDB" id="9127974at2"/>
<protein>
    <submittedName>
        <fullName evidence="2">Uncharacterized protein</fullName>
    </submittedName>
</protein>
<reference evidence="3" key="1">
    <citation type="journal article" date="2014" name="Stand. Genomic Sci.">
        <title>Complete genome sequence of Burkholderia phymatum STM815(T), a broad host range and efficient nitrogen-fixing symbiont of Mimosa species.</title>
        <authorList>
            <person name="Moulin L."/>
            <person name="Klonowska A."/>
            <person name="Caroline B."/>
            <person name="Booth K."/>
            <person name="Vriezen J.A."/>
            <person name="Melkonian R."/>
            <person name="James E.K."/>
            <person name="Young J.P."/>
            <person name="Bena G."/>
            <person name="Hauser L."/>
            <person name="Land M."/>
            <person name="Kyrpides N."/>
            <person name="Bruce D."/>
            <person name="Chain P."/>
            <person name="Copeland A."/>
            <person name="Pitluck S."/>
            <person name="Woyke T."/>
            <person name="Lizotte-Waniewski M."/>
            <person name="Bristow J."/>
            <person name="Riley M."/>
        </authorList>
    </citation>
    <scope>NUCLEOTIDE SEQUENCE [LARGE SCALE GENOMIC DNA]</scope>
    <source>
        <strain evidence="3">DSM 17167 / CIP 108236 / LMG 21445 / STM815</strain>
    </source>
</reference>
<dbReference type="Proteomes" id="UP000001192">
    <property type="component" value="Chromosome 1"/>
</dbReference>
<evidence type="ECO:0000313" key="2">
    <source>
        <dbReference type="EMBL" id="ACC69426.1"/>
    </source>
</evidence>
<evidence type="ECO:0000313" key="3">
    <source>
        <dbReference type="Proteomes" id="UP000001192"/>
    </source>
</evidence>
<dbReference type="AlphaFoldDB" id="B2JC62"/>
<name>B2JC62_PARP8</name>
<gene>
    <name evidence="2" type="ordered locus">Bphy_0233</name>
</gene>
<keyword evidence="3" id="KW-1185">Reference proteome</keyword>
<feature type="coiled-coil region" evidence="1">
    <location>
        <begin position="94"/>
        <end position="167"/>
    </location>
</feature>
<keyword evidence="1" id="KW-0175">Coiled coil</keyword>
<accession>B2JC62</accession>
<proteinExistence type="predicted"/>
<dbReference type="HOGENOM" id="CLU_1375938_0_0_4"/>
<organism evidence="2 3">
    <name type="scientific">Paraburkholderia phymatum (strain DSM 17167 / CIP 108236 / LMG 21445 / STM815)</name>
    <name type="common">Burkholderia phymatum</name>
    <dbReference type="NCBI Taxonomy" id="391038"/>
    <lineage>
        <taxon>Bacteria</taxon>
        <taxon>Pseudomonadati</taxon>
        <taxon>Pseudomonadota</taxon>
        <taxon>Betaproteobacteria</taxon>
        <taxon>Burkholderiales</taxon>
        <taxon>Burkholderiaceae</taxon>
        <taxon>Paraburkholderia</taxon>
    </lineage>
</organism>
<evidence type="ECO:0000256" key="1">
    <source>
        <dbReference type="SAM" id="Coils"/>
    </source>
</evidence>
<sequence>MRNNATRASGRKPTVAYNAEAKAKVNIETKLNLIERFVKQCAVMSPPEGWSESKRSNSPPQSLRQFNRWTDTSFICSFLNVEKIEVQTIGNGTLERYAELRVRVQRALENIEKLKSKGGTLLEQSEATRRRAHKRALRQLDILERELVDLRRERFALIQERDELKNQLYALQKRFRDEVSKAVESKTAVKGAVVTRLK</sequence>
<dbReference type="RefSeq" id="WP_012399655.1">
    <property type="nucleotide sequence ID" value="NC_010622.1"/>
</dbReference>
<dbReference type="EMBL" id="CP001043">
    <property type="protein sequence ID" value="ACC69426.1"/>
    <property type="molecule type" value="Genomic_DNA"/>
</dbReference>